<dbReference type="InterPro" id="IPR015422">
    <property type="entry name" value="PyrdxlP-dep_Trfase_small"/>
</dbReference>
<dbReference type="SUPFAM" id="SSF53383">
    <property type="entry name" value="PLP-dependent transferases"/>
    <property type="match status" value="1"/>
</dbReference>
<gene>
    <name evidence="5" type="ORF">AMTR_s00153p00081300</name>
</gene>
<reference evidence="6" key="1">
    <citation type="journal article" date="2013" name="Science">
        <title>The Amborella genome and the evolution of flowering plants.</title>
        <authorList>
            <consortium name="Amborella Genome Project"/>
        </authorList>
    </citation>
    <scope>NUCLEOTIDE SEQUENCE [LARGE SCALE GENOMIC DNA]</scope>
</reference>
<evidence type="ECO:0000313" key="6">
    <source>
        <dbReference type="Proteomes" id="UP000017836"/>
    </source>
</evidence>
<keyword evidence="2" id="KW-0032">Aminotransferase</keyword>
<evidence type="ECO:0008006" key="7">
    <source>
        <dbReference type="Google" id="ProtNLM"/>
    </source>
</evidence>
<accession>W1PMJ2</accession>
<comment type="cofactor">
    <cofactor evidence="1">
        <name>pyridoxal 5'-phosphate</name>
        <dbReference type="ChEBI" id="CHEBI:597326"/>
    </cofactor>
</comment>
<dbReference type="Proteomes" id="UP000017836">
    <property type="component" value="Unassembled WGS sequence"/>
</dbReference>
<dbReference type="EMBL" id="KI393119">
    <property type="protein sequence ID" value="ERN09014.1"/>
    <property type="molecule type" value="Genomic_DNA"/>
</dbReference>
<protein>
    <recommendedName>
        <fullName evidence="7">Aminotransferase class I/classII domain-containing protein</fullName>
    </recommendedName>
</protein>
<dbReference type="eggNOG" id="KOG0257">
    <property type="taxonomic scope" value="Eukaryota"/>
</dbReference>
<dbReference type="InterPro" id="IPR015424">
    <property type="entry name" value="PyrdxlP-dep_Trfase"/>
</dbReference>
<keyword evidence="3" id="KW-0808">Transferase</keyword>
<evidence type="ECO:0000256" key="2">
    <source>
        <dbReference type="ARBA" id="ARBA00022576"/>
    </source>
</evidence>
<dbReference type="Gene3D" id="3.90.1150.10">
    <property type="entry name" value="Aspartate Aminotransferase, domain 1"/>
    <property type="match status" value="1"/>
</dbReference>
<dbReference type="Gramene" id="ERN09014">
    <property type="protein sequence ID" value="ERN09014"/>
    <property type="gene ID" value="AMTR_s00153p00081300"/>
</dbReference>
<name>W1PMJ2_AMBTC</name>
<evidence type="ECO:0000256" key="1">
    <source>
        <dbReference type="ARBA" id="ARBA00001933"/>
    </source>
</evidence>
<evidence type="ECO:0000256" key="3">
    <source>
        <dbReference type="ARBA" id="ARBA00022679"/>
    </source>
</evidence>
<dbReference type="AlphaFoldDB" id="W1PMJ2"/>
<dbReference type="PANTHER" id="PTHR43144">
    <property type="entry name" value="AMINOTRANSFERASE"/>
    <property type="match status" value="1"/>
</dbReference>
<dbReference type="InterPro" id="IPR019942">
    <property type="entry name" value="DapL/ALD1"/>
</dbReference>
<dbReference type="GO" id="GO:0008483">
    <property type="term" value="F:transaminase activity"/>
    <property type="evidence" value="ECO:0007669"/>
    <property type="project" value="UniProtKB-KW"/>
</dbReference>
<sequence length="207" mass="22834">MGEDLAKELTSARVQAYVDSRVIICQTVAFQKDVEKYGKIEYMKCTPENGFFPDLSKTSRTGSVAISISSFSKYAGFTGVGLGWTVIPKQLAFSDGFPVAKDFNRIICTTFNGASNMAQAGGVACLSAQGLKAMHQVIGFNKENTEIIANTFELLGFKVYGGRNAPYAWVHFLVEVHGMFLQRFLRKLTWLQHQAVGSDQLVKVLLE</sequence>
<keyword evidence="4" id="KW-0663">Pyridoxal phosphate</keyword>
<proteinExistence type="predicted"/>
<organism evidence="5 6">
    <name type="scientific">Amborella trichopoda</name>
    <dbReference type="NCBI Taxonomy" id="13333"/>
    <lineage>
        <taxon>Eukaryota</taxon>
        <taxon>Viridiplantae</taxon>
        <taxon>Streptophyta</taxon>
        <taxon>Embryophyta</taxon>
        <taxon>Tracheophyta</taxon>
        <taxon>Spermatophyta</taxon>
        <taxon>Magnoliopsida</taxon>
        <taxon>Amborellales</taxon>
        <taxon>Amborellaceae</taxon>
        <taxon>Amborella</taxon>
    </lineage>
</organism>
<dbReference type="STRING" id="13333.W1PMJ2"/>
<keyword evidence="6" id="KW-1185">Reference proteome</keyword>
<dbReference type="Gene3D" id="3.40.640.10">
    <property type="entry name" value="Type I PLP-dependent aspartate aminotransferase-like (Major domain)"/>
    <property type="match status" value="1"/>
</dbReference>
<evidence type="ECO:0000256" key="4">
    <source>
        <dbReference type="ARBA" id="ARBA00022898"/>
    </source>
</evidence>
<dbReference type="HOGENOM" id="CLU_051433_1_0_1"/>
<dbReference type="InterPro" id="IPR015421">
    <property type="entry name" value="PyrdxlP-dep_Trfase_major"/>
</dbReference>
<evidence type="ECO:0000313" key="5">
    <source>
        <dbReference type="EMBL" id="ERN09014.1"/>
    </source>
</evidence>